<dbReference type="Proteomes" id="UP000007266">
    <property type="component" value="Linkage group 5"/>
</dbReference>
<dbReference type="InParanoid" id="D6WKC3"/>
<reference evidence="1 2" key="1">
    <citation type="journal article" date="2008" name="Nature">
        <title>The genome of the model beetle and pest Tribolium castaneum.</title>
        <authorList>
            <consortium name="Tribolium Genome Sequencing Consortium"/>
            <person name="Richards S."/>
            <person name="Gibbs R.A."/>
            <person name="Weinstock G.M."/>
            <person name="Brown S.J."/>
            <person name="Denell R."/>
            <person name="Beeman R.W."/>
            <person name="Gibbs R."/>
            <person name="Beeman R.W."/>
            <person name="Brown S.J."/>
            <person name="Bucher G."/>
            <person name="Friedrich M."/>
            <person name="Grimmelikhuijzen C.J."/>
            <person name="Klingler M."/>
            <person name="Lorenzen M."/>
            <person name="Richards S."/>
            <person name="Roth S."/>
            <person name="Schroder R."/>
            <person name="Tautz D."/>
            <person name="Zdobnov E.M."/>
            <person name="Muzny D."/>
            <person name="Gibbs R.A."/>
            <person name="Weinstock G.M."/>
            <person name="Attaway T."/>
            <person name="Bell S."/>
            <person name="Buhay C.J."/>
            <person name="Chandrabose M.N."/>
            <person name="Chavez D."/>
            <person name="Clerk-Blankenburg K.P."/>
            <person name="Cree A."/>
            <person name="Dao M."/>
            <person name="Davis C."/>
            <person name="Chacko J."/>
            <person name="Dinh H."/>
            <person name="Dugan-Rocha S."/>
            <person name="Fowler G."/>
            <person name="Garner T.T."/>
            <person name="Garnes J."/>
            <person name="Gnirke A."/>
            <person name="Hawes A."/>
            <person name="Hernandez J."/>
            <person name="Hines S."/>
            <person name="Holder M."/>
            <person name="Hume J."/>
            <person name="Jhangiani S.N."/>
            <person name="Joshi V."/>
            <person name="Khan Z.M."/>
            <person name="Jackson L."/>
            <person name="Kovar C."/>
            <person name="Kowis A."/>
            <person name="Lee S."/>
            <person name="Lewis L.R."/>
            <person name="Margolis J."/>
            <person name="Morgan M."/>
            <person name="Nazareth L.V."/>
            <person name="Nguyen N."/>
            <person name="Okwuonu G."/>
            <person name="Parker D."/>
            <person name="Richards S."/>
            <person name="Ruiz S.J."/>
            <person name="Santibanez J."/>
            <person name="Savard J."/>
            <person name="Scherer S.E."/>
            <person name="Schneider B."/>
            <person name="Sodergren E."/>
            <person name="Tautz D."/>
            <person name="Vattahil S."/>
            <person name="Villasana D."/>
            <person name="White C.S."/>
            <person name="Wright R."/>
            <person name="Park Y."/>
            <person name="Beeman R.W."/>
            <person name="Lord J."/>
            <person name="Oppert B."/>
            <person name="Lorenzen M."/>
            <person name="Brown S."/>
            <person name="Wang L."/>
            <person name="Savard J."/>
            <person name="Tautz D."/>
            <person name="Richards S."/>
            <person name="Weinstock G."/>
            <person name="Gibbs R.A."/>
            <person name="Liu Y."/>
            <person name="Worley K."/>
            <person name="Weinstock G."/>
            <person name="Elsik C.G."/>
            <person name="Reese J.T."/>
            <person name="Elhaik E."/>
            <person name="Landan G."/>
            <person name="Graur D."/>
            <person name="Arensburger P."/>
            <person name="Atkinson P."/>
            <person name="Beeman R.W."/>
            <person name="Beidler J."/>
            <person name="Brown S.J."/>
            <person name="Demuth J.P."/>
            <person name="Drury D.W."/>
            <person name="Du Y.Z."/>
            <person name="Fujiwara H."/>
            <person name="Lorenzen M."/>
            <person name="Maselli V."/>
            <person name="Osanai M."/>
            <person name="Park Y."/>
            <person name="Robertson H.M."/>
            <person name="Tu Z."/>
            <person name="Wang J.J."/>
            <person name="Wang S."/>
            <person name="Richards S."/>
            <person name="Song H."/>
            <person name="Zhang L."/>
            <person name="Sodergren E."/>
            <person name="Werner D."/>
            <person name="Stanke M."/>
            <person name="Morgenstern B."/>
            <person name="Solovyev V."/>
            <person name="Kosarev P."/>
            <person name="Brown G."/>
            <person name="Chen H.C."/>
            <person name="Ermolaeva O."/>
            <person name="Hlavina W."/>
            <person name="Kapustin Y."/>
            <person name="Kiryutin B."/>
            <person name="Kitts P."/>
            <person name="Maglott D."/>
            <person name="Pruitt K."/>
            <person name="Sapojnikov V."/>
            <person name="Souvorov A."/>
            <person name="Mackey A.J."/>
            <person name="Waterhouse R.M."/>
            <person name="Wyder S."/>
            <person name="Zdobnov E.M."/>
            <person name="Zdobnov E.M."/>
            <person name="Wyder S."/>
            <person name="Kriventseva E.V."/>
            <person name="Kadowaki T."/>
            <person name="Bork P."/>
            <person name="Aranda M."/>
            <person name="Bao R."/>
            <person name="Beermann A."/>
            <person name="Berns N."/>
            <person name="Bolognesi R."/>
            <person name="Bonneton F."/>
            <person name="Bopp D."/>
            <person name="Brown S.J."/>
            <person name="Bucher G."/>
            <person name="Butts T."/>
            <person name="Chaumot A."/>
            <person name="Denell R.E."/>
            <person name="Ferrier D.E."/>
            <person name="Friedrich M."/>
            <person name="Gordon C.M."/>
            <person name="Jindra M."/>
            <person name="Klingler M."/>
            <person name="Lan Q."/>
            <person name="Lattorff H.M."/>
            <person name="Laudet V."/>
            <person name="von Levetsow C."/>
            <person name="Liu Z."/>
            <person name="Lutz R."/>
            <person name="Lynch J.A."/>
            <person name="da Fonseca R.N."/>
            <person name="Posnien N."/>
            <person name="Reuter R."/>
            <person name="Roth S."/>
            <person name="Savard J."/>
            <person name="Schinko J.B."/>
            <person name="Schmitt C."/>
            <person name="Schoppmeier M."/>
            <person name="Schroder R."/>
            <person name="Shippy T.D."/>
            <person name="Simonnet F."/>
            <person name="Marques-Souza H."/>
            <person name="Tautz D."/>
            <person name="Tomoyasu Y."/>
            <person name="Trauner J."/>
            <person name="Van der Zee M."/>
            <person name="Vervoort M."/>
            <person name="Wittkopp N."/>
            <person name="Wimmer E.A."/>
            <person name="Yang X."/>
            <person name="Jones A.K."/>
            <person name="Sattelle D.B."/>
            <person name="Ebert P.R."/>
            <person name="Nelson D."/>
            <person name="Scott J.G."/>
            <person name="Beeman R.W."/>
            <person name="Muthukrishnan S."/>
            <person name="Kramer K.J."/>
            <person name="Arakane Y."/>
            <person name="Beeman R.W."/>
            <person name="Zhu Q."/>
            <person name="Hogenkamp D."/>
            <person name="Dixit R."/>
            <person name="Oppert B."/>
            <person name="Jiang H."/>
            <person name="Zou Z."/>
            <person name="Marshall J."/>
            <person name="Elpidina E."/>
            <person name="Vinokurov K."/>
            <person name="Oppert C."/>
            <person name="Zou Z."/>
            <person name="Evans J."/>
            <person name="Lu Z."/>
            <person name="Zhao P."/>
            <person name="Sumathipala N."/>
            <person name="Altincicek B."/>
            <person name="Vilcinskas A."/>
            <person name="Williams M."/>
            <person name="Hultmark D."/>
            <person name="Hetru C."/>
            <person name="Jiang H."/>
            <person name="Grimmelikhuijzen C.J."/>
            <person name="Hauser F."/>
            <person name="Cazzamali G."/>
            <person name="Williamson M."/>
            <person name="Park Y."/>
            <person name="Li B."/>
            <person name="Tanaka Y."/>
            <person name="Predel R."/>
            <person name="Neupert S."/>
            <person name="Schachtner J."/>
            <person name="Verleyen P."/>
            <person name="Raible F."/>
            <person name="Bork P."/>
            <person name="Friedrich M."/>
            <person name="Walden K.K."/>
            <person name="Robertson H.M."/>
            <person name="Angeli S."/>
            <person name="Foret S."/>
            <person name="Bucher G."/>
            <person name="Schuetz S."/>
            <person name="Maleszka R."/>
            <person name="Wimmer E.A."/>
            <person name="Beeman R.W."/>
            <person name="Lorenzen M."/>
            <person name="Tomoyasu Y."/>
            <person name="Miller S.C."/>
            <person name="Grossmann D."/>
            <person name="Bucher G."/>
        </authorList>
    </citation>
    <scope>NUCLEOTIDE SEQUENCE [LARGE SCALE GENOMIC DNA]</scope>
    <source>
        <strain evidence="1 2">Georgia GA2</strain>
    </source>
</reference>
<proteinExistence type="predicted"/>
<gene>
    <name evidence="1" type="primary">GLEAN_14122</name>
    <name evidence="1" type="ORF">TcasGA2_TC014122</name>
</gene>
<organism evidence="1 2">
    <name type="scientific">Tribolium castaneum</name>
    <name type="common">Red flour beetle</name>
    <dbReference type="NCBI Taxonomy" id="7070"/>
    <lineage>
        <taxon>Eukaryota</taxon>
        <taxon>Metazoa</taxon>
        <taxon>Ecdysozoa</taxon>
        <taxon>Arthropoda</taxon>
        <taxon>Hexapoda</taxon>
        <taxon>Insecta</taxon>
        <taxon>Pterygota</taxon>
        <taxon>Neoptera</taxon>
        <taxon>Endopterygota</taxon>
        <taxon>Coleoptera</taxon>
        <taxon>Polyphaga</taxon>
        <taxon>Cucujiformia</taxon>
        <taxon>Tenebrionidae</taxon>
        <taxon>Tenebrionidae incertae sedis</taxon>
        <taxon>Tribolium</taxon>
    </lineage>
</organism>
<keyword evidence="2" id="KW-1185">Reference proteome</keyword>
<accession>D6WKC3</accession>
<evidence type="ECO:0000313" key="1">
    <source>
        <dbReference type="EMBL" id="EFA03975.1"/>
    </source>
</evidence>
<protein>
    <submittedName>
        <fullName evidence="1">Uncharacterized protein</fullName>
    </submittedName>
</protein>
<dbReference type="AlphaFoldDB" id="D6WKC3"/>
<name>D6WKC3_TRICA</name>
<evidence type="ECO:0000313" key="2">
    <source>
        <dbReference type="Proteomes" id="UP000007266"/>
    </source>
</evidence>
<sequence length="275" mass="31177">MAVVRPLYVKWKGQLESQRRSPPAPALRHGKLCDGEDFNCSLIPAAPDDGLDGSDRSYLSRYRTANRPVYPQQLHPHMERYRHRHRPTYTYVCLCARDNALINTTTLEKTGNQDGGSPYRAGCCQNSDLLKLIDLSRRMENSSDPKSIRGRVIFRTYLIGFRILEKLHSYRVSLILTCNACLDYLLFSKVSAFLIELSPNTFIFVALLSVSCALLTSVETQGEYDVRYACLQTVQRIVGDVQIRRNENTVPWYIQPPDKITAALSSSSRTLPANL</sequence>
<reference evidence="1 2" key="2">
    <citation type="journal article" date="2010" name="Nucleic Acids Res.">
        <title>BeetleBase in 2010: revisions to provide comprehensive genomic information for Tribolium castaneum.</title>
        <authorList>
            <person name="Kim H.S."/>
            <person name="Murphy T."/>
            <person name="Xia J."/>
            <person name="Caragea D."/>
            <person name="Park Y."/>
            <person name="Beeman R.W."/>
            <person name="Lorenzen M.D."/>
            <person name="Butcher S."/>
            <person name="Manak J.R."/>
            <person name="Brown S.J."/>
        </authorList>
    </citation>
    <scope>GENOME REANNOTATION</scope>
    <source>
        <strain evidence="1 2">Georgia GA2</strain>
    </source>
</reference>
<dbReference type="HOGENOM" id="CLU_1013119_0_0_1"/>
<dbReference type="EMBL" id="KQ971342">
    <property type="protein sequence ID" value="EFA03975.1"/>
    <property type="molecule type" value="Genomic_DNA"/>
</dbReference>